<keyword evidence="6" id="KW-0217">Developmental protein</keyword>
<dbReference type="Ensembl" id="ENSPMGT00000031839.1">
    <property type="protein sequence ID" value="ENSPMGP00000029911.1"/>
    <property type="gene ID" value="ENSPMGG00000024063.1"/>
</dbReference>
<feature type="transmembrane region" description="Helical" evidence="17">
    <location>
        <begin position="371"/>
        <end position="392"/>
    </location>
</feature>
<protein>
    <recommendedName>
        <fullName evidence="3">Protein transport protein SEC61 subunit alpha</fullName>
    </recommendedName>
    <alternativeName>
        <fullName evidence="4">Protein transport protein Sec61 subunit alpha</fullName>
    </alternativeName>
</protein>
<dbReference type="Gene3D" id="1.10.3370.10">
    <property type="entry name" value="SecY subunit domain"/>
    <property type="match status" value="2"/>
</dbReference>
<comment type="subcellular location">
    <subcellularLocation>
        <location evidence="1">Endoplasmic reticulum membrane</location>
        <topology evidence="1">Multi-pass membrane protein</topology>
    </subcellularLocation>
    <subcellularLocation>
        <location evidence="15">Membrane</location>
        <topology evidence="15">Multi-pass membrane protein</topology>
    </subcellularLocation>
</comment>
<evidence type="ECO:0000256" key="9">
    <source>
        <dbReference type="ARBA" id="ARBA00022927"/>
    </source>
</evidence>
<evidence type="ECO:0000256" key="15">
    <source>
        <dbReference type="RuleBase" id="RU003484"/>
    </source>
</evidence>
<evidence type="ECO:0000256" key="16">
    <source>
        <dbReference type="RuleBase" id="RU004349"/>
    </source>
</evidence>
<feature type="transmembrane region" description="Helical" evidence="17">
    <location>
        <begin position="347"/>
        <end position="365"/>
    </location>
</feature>
<evidence type="ECO:0000256" key="6">
    <source>
        <dbReference type="ARBA" id="ARBA00022473"/>
    </source>
</evidence>
<reference evidence="19" key="1">
    <citation type="submission" date="2025-08" db="UniProtKB">
        <authorList>
            <consortium name="Ensembl"/>
        </authorList>
    </citation>
    <scope>IDENTIFICATION</scope>
</reference>
<keyword evidence="20" id="KW-1185">Reference proteome</keyword>
<feature type="transmembrane region" description="Helical" evidence="17">
    <location>
        <begin position="242"/>
        <end position="259"/>
    </location>
</feature>
<evidence type="ECO:0000256" key="4">
    <source>
        <dbReference type="ARBA" id="ARBA00019838"/>
    </source>
</evidence>
<dbReference type="PROSITE" id="PS00755">
    <property type="entry name" value="SECY_1"/>
    <property type="match status" value="1"/>
</dbReference>
<evidence type="ECO:0000256" key="7">
    <source>
        <dbReference type="ARBA" id="ARBA00022692"/>
    </source>
</evidence>
<keyword evidence="8" id="KW-0256">Endoplasmic reticulum</keyword>
<accession>A0A3B4BMG5</accession>
<evidence type="ECO:0000256" key="17">
    <source>
        <dbReference type="SAM" id="Phobius"/>
    </source>
</evidence>
<evidence type="ECO:0000256" key="14">
    <source>
        <dbReference type="ARBA" id="ARBA00046516"/>
    </source>
</evidence>
<evidence type="ECO:0000256" key="3">
    <source>
        <dbReference type="ARBA" id="ARBA00014282"/>
    </source>
</evidence>
<dbReference type="AlphaFoldDB" id="A0A3B4BMG5"/>
<comment type="subunit">
    <text evidence="14">The SEC61 channel-forming translocon complex consists of channel-forming core components SEC61A1, SEC61B and SEC61G and different auxiliary components such as SEC62 and SEC63. The SEC61 channel associates with the multi-pass translocon (MPT) complex.</text>
</comment>
<evidence type="ECO:0000256" key="8">
    <source>
        <dbReference type="ARBA" id="ARBA00022824"/>
    </source>
</evidence>
<evidence type="ECO:0000313" key="20">
    <source>
        <dbReference type="Proteomes" id="UP000261520"/>
    </source>
</evidence>
<evidence type="ECO:0000256" key="11">
    <source>
        <dbReference type="ARBA" id="ARBA00023010"/>
    </source>
</evidence>
<feature type="transmembrane region" description="Helical" evidence="17">
    <location>
        <begin position="143"/>
        <end position="165"/>
    </location>
</feature>
<dbReference type="FunFam" id="1.10.3370.10:FF:000006">
    <property type="entry name" value="Sec61 translocon alpha 2 subunit"/>
    <property type="match status" value="1"/>
</dbReference>
<dbReference type="InterPro" id="IPR002208">
    <property type="entry name" value="SecY/SEC61-alpha"/>
</dbReference>
<dbReference type="GO" id="GO:0005789">
    <property type="term" value="C:endoplasmic reticulum membrane"/>
    <property type="evidence" value="ECO:0007669"/>
    <property type="project" value="UniProtKB-SubCell"/>
</dbReference>
<name>A0A3B4BMG5_9GOBI</name>
<feature type="domain" description="Translocon Sec61/SecY plug" evidence="18">
    <location>
        <begin position="40"/>
        <end position="74"/>
    </location>
</feature>
<evidence type="ECO:0000313" key="19">
    <source>
        <dbReference type="Ensembl" id="ENSPMGP00000029911.1"/>
    </source>
</evidence>
<dbReference type="PANTHER" id="PTHR10906">
    <property type="entry name" value="SECY/SEC61-ALPHA FAMILY MEMBER"/>
    <property type="match status" value="1"/>
</dbReference>
<evidence type="ECO:0000256" key="13">
    <source>
        <dbReference type="ARBA" id="ARBA00034676"/>
    </source>
</evidence>
<keyword evidence="12 17" id="KW-0472">Membrane</keyword>
<dbReference type="InterPro" id="IPR019561">
    <property type="entry name" value="Translocon_Sec61/SecY_plug_dom"/>
</dbReference>
<evidence type="ECO:0000256" key="2">
    <source>
        <dbReference type="ARBA" id="ARBA00005751"/>
    </source>
</evidence>
<organism evidence="19 20">
    <name type="scientific">Periophthalmus magnuspinnatus</name>
    <dbReference type="NCBI Taxonomy" id="409849"/>
    <lineage>
        <taxon>Eukaryota</taxon>
        <taxon>Metazoa</taxon>
        <taxon>Chordata</taxon>
        <taxon>Craniata</taxon>
        <taxon>Vertebrata</taxon>
        <taxon>Euteleostomi</taxon>
        <taxon>Actinopterygii</taxon>
        <taxon>Neopterygii</taxon>
        <taxon>Teleostei</taxon>
        <taxon>Neoteleostei</taxon>
        <taxon>Acanthomorphata</taxon>
        <taxon>Gobiaria</taxon>
        <taxon>Gobiiformes</taxon>
        <taxon>Gobioidei</taxon>
        <taxon>Gobiidae</taxon>
        <taxon>Oxudercinae</taxon>
        <taxon>Periophthalmus</taxon>
    </lineage>
</organism>
<dbReference type="InterPro" id="IPR030659">
    <property type="entry name" value="SecY_CS"/>
</dbReference>
<feature type="transmembrane region" description="Helical" evidence="17">
    <location>
        <begin position="74"/>
        <end position="97"/>
    </location>
</feature>
<sequence>MGIKFLEVIKPFCAVLPEIQKPERKIQFREKVLWTAITLFIFLVCCQIPLFGIMSSDSADPFYWMRVILASNRGTLMELGISPIVTSGLIMQLLAGAKIIEVGDTPKDRALFNGAQKLFGMIITIGQSIVYVMTGMYGDPSEMGAGVCLLIIIQLFVAGLIVLLLDELLQKGYGLGSGISLFIATNICETIVWKAFSPTTVNTGRGTEFEGAIIALFHLLATRTDKVRALREAFYRQNLPNLMNLISTIFVFAVVIYFQDATSGGPARAYPVGGLCYYLSPPESFGSVLEDPVHAVIYIVFMLGSCAFFSKTWIEVSGSSAKDVAKQLKEQQMVMRGHRETSMVHELNRYIPTAAAFGGLCIGGLSVMADFLGAIGSGTGILLAVTIIYQYFEIFVKEQSEVGTMSALFF</sequence>
<feature type="transmembrane region" description="Helical" evidence="17">
    <location>
        <begin position="205"/>
        <end position="221"/>
    </location>
</feature>
<feature type="transmembrane region" description="Helical" evidence="17">
    <location>
        <begin position="172"/>
        <end position="193"/>
    </location>
</feature>
<keyword evidence="9 15" id="KW-0653">Protein transport</keyword>
<dbReference type="STRING" id="409849.ENSPMGP00000029911"/>
<evidence type="ECO:0000256" key="10">
    <source>
        <dbReference type="ARBA" id="ARBA00022989"/>
    </source>
</evidence>
<dbReference type="SUPFAM" id="SSF103491">
    <property type="entry name" value="Preprotein translocase SecY subunit"/>
    <property type="match status" value="1"/>
</dbReference>
<feature type="transmembrane region" description="Helical" evidence="17">
    <location>
        <begin position="32"/>
        <end position="54"/>
    </location>
</feature>
<dbReference type="FunFam" id="1.10.3370.10:FF:000007">
    <property type="entry name" value="Sec61 translocon alpha 2 subunit"/>
    <property type="match status" value="1"/>
</dbReference>
<keyword evidence="11 15" id="KW-0811">Translocation</keyword>
<reference evidence="19" key="2">
    <citation type="submission" date="2025-09" db="UniProtKB">
        <authorList>
            <consortium name="Ensembl"/>
        </authorList>
    </citation>
    <scope>IDENTIFICATION</scope>
</reference>
<evidence type="ECO:0000256" key="5">
    <source>
        <dbReference type="ARBA" id="ARBA00022448"/>
    </source>
</evidence>
<dbReference type="PROSITE" id="PS00756">
    <property type="entry name" value="SECY_2"/>
    <property type="match status" value="1"/>
</dbReference>
<keyword evidence="10 17" id="KW-1133">Transmembrane helix</keyword>
<feature type="transmembrane region" description="Helical" evidence="17">
    <location>
        <begin position="118"/>
        <end position="137"/>
    </location>
</feature>
<keyword evidence="5 15" id="KW-0813">Transport</keyword>
<evidence type="ECO:0000256" key="1">
    <source>
        <dbReference type="ARBA" id="ARBA00004477"/>
    </source>
</evidence>
<evidence type="ECO:0000256" key="12">
    <source>
        <dbReference type="ARBA" id="ARBA00023136"/>
    </source>
</evidence>
<feature type="transmembrane region" description="Helical" evidence="17">
    <location>
        <begin position="295"/>
        <end position="314"/>
    </location>
</feature>
<comment type="function">
    <text evidence="13">Component of SEC61 channel-forming translocon complex that mediates transport of signal peptide-containing precursor polypeptides across the endoplasmic reticulum (ER). Forms a ribosome receptor and a gated pore in the ER membrane, both functions required for cotranslational translocation of nascent polypeptides. May cooperate with auxiliary protein SEC62, SEC63 and HSPA5/BiP to enable post-translational transport of small presecretory proteins. The SEC61 channel is also involved in ER membrane insertion of transmembrane proteins: it mediates membrane insertion of the first few transmembrane segments of proteins, while insertion of subsequent transmembrane regions of multi-pass membrane proteins is mediated by the multi-pass translocon (MPT) complex.</text>
</comment>
<dbReference type="GO" id="GO:0015031">
    <property type="term" value="P:protein transport"/>
    <property type="evidence" value="ECO:0007669"/>
    <property type="project" value="UniProtKB-KW"/>
</dbReference>
<dbReference type="PIRSF" id="PIRSF004557">
    <property type="entry name" value="SecY"/>
    <property type="match status" value="1"/>
</dbReference>
<dbReference type="Pfam" id="PF10559">
    <property type="entry name" value="Plug_translocon"/>
    <property type="match status" value="1"/>
</dbReference>
<proteinExistence type="inferred from homology"/>
<evidence type="ECO:0000259" key="18">
    <source>
        <dbReference type="Pfam" id="PF10559"/>
    </source>
</evidence>
<keyword evidence="7 15" id="KW-0812">Transmembrane</keyword>
<dbReference type="Pfam" id="PF00344">
    <property type="entry name" value="SecY"/>
    <property type="match status" value="2"/>
</dbReference>
<dbReference type="Proteomes" id="UP000261520">
    <property type="component" value="Unplaced"/>
</dbReference>
<dbReference type="InterPro" id="IPR023201">
    <property type="entry name" value="SecY_dom_sf"/>
</dbReference>
<comment type="similarity">
    <text evidence="2 16">Belongs to the SecY/SEC61-alpha family.</text>
</comment>